<evidence type="ECO:0000256" key="1">
    <source>
        <dbReference type="ARBA" id="ARBA00006484"/>
    </source>
</evidence>
<reference evidence="5" key="1">
    <citation type="submission" date="2020-07" db="EMBL/GenBank/DDBJ databases">
        <authorList>
            <person name="Camacho E."/>
        </authorList>
    </citation>
    <scope>NUCLEOTIDE SEQUENCE</scope>
    <source>
        <strain evidence="5">MPO218</strain>
    </source>
</reference>
<comment type="similarity">
    <text evidence="1 3">Belongs to the short-chain dehydrogenases/reductases (SDR) family.</text>
</comment>
<evidence type="ECO:0000256" key="2">
    <source>
        <dbReference type="ARBA" id="ARBA00023002"/>
    </source>
</evidence>
<dbReference type="SMART" id="SM00822">
    <property type="entry name" value="PKS_KR"/>
    <property type="match status" value="1"/>
</dbReference>
<dbReference type="InterPro" id="IPR002347">
    <property type="entry name" value="SDR_fam"/>
</dbReference>
<feature type="domain" description="Ketoreductase" evidence="4">
    <location>
        <begin position="7"/>
        <end position="189"/>
    </location>
</feature>
<dbReference type="EMBL" id="CP059319">
    <property type="protein sequence ID" value="QTH21206.1"/>
    <property type="molecule type" value="Genomic_DNA"/>
</dbReference>
<protein>
    <submittedName>
        <fullName evidence="5">SDR family NAD(P)-dependent oxidoreductase</fullName>
    </submittedName>
</protein>
<proteinExistence type="inferred from homology"/>
<gene>
    <name evidence="5" type="ORF">HRJ34_23285</name>
</gene>
<dbReference type="PANTHER" id="PTHR45024:SF2">
    <property type="entry name" value="SCP2 DOMAIN-CONTAINING PROTEIN"/>
    <property type="match status" value="1"/>
</dbReference>
<dbReference type="AlphaFoldDB" id="A0A975D2U7"/>
<evidence type="ECO:0000313" key="6">
    <source>
        <dbReference type="Proteomes" id="UP000664914"/>
    </source>
</evidence>
<dbReference type="Proteomes" id="UP000664914">
    <property type="component" value="Chromosome"/>
</dbReference>
<evidence type="ECO:0000256" key="3">
    <source>
        <dbReference type="RuleBase" id="RU000363"/>
    </source>
</evidence>
<dbReference type="SUPFAM" id="SSF51735">
    <property type="entry name" value="NAD(P)-binding Rossmann-fold domains"/>
    <property type="match status" value="1"/>
</dbReference>
<evidence type="ECO:0000259" key="4">
    <source>
        <dbReference type="SMART" id="SM00822"/>
    </source>
</evidence>
<sequence length="287" mass="30145">MALLDGKVAVVTGAGAGIGRAYVRALAREGAAVVVNDFVREAADDAVAEIVGHGGRAVANVADVGAIDGGASLLASALEAFGRVDILVNNAGILRDASLVKMEEAQWDAVMHVHLKGLYSATRPIFGWMKDNGGGVIVNTTSTAGIRGNFGQSNYGAAKCGVIGFTNALAIEGRKYGIRLWNIGPAAATALTAHMPEEYQRRFQIDRVAPTLLYMVSHLSGDQTGKTLLAGGGWVGEVRFEVHDGYEPSDDFTAEELARAVADGKVLFPDRDAKWVTAYGPSSKREG</sequence>
<organism evidence="5 6">
    <name type="scientific">Rhizorhabdus wittichii</name>
    <dbReference type="NCBI Taxonomy" id="160791"/>
    <lineage>
        <taxon>Bacteria</taxon>
        <taxon>Pseudomonadati</taxon>
        <taxon>Pseudomonadota</taxon>
        <taxon>Alphaproteobacteria</taxon>
        <taxon>Sphingomonadales</taxon>
        <taxon>Sphingomonadaceae</taxon>
        <taxon>Rhizorhabdus</taxon>
    </lineage>
</organism>
<dbReference type="Gene3D" id="3.40.50.720">
    <property type="entry name" value="NAD(P)-binding Rossmann-like Domain"/>
    <property type="match status" value="1"/>
</dbReference>
<dbReference type="PANTHER" id="PTHR45024">
    <property type="entry name" value="DEHYDROGENASES, SHORT CHAIN"/>
    <property type="match status" value="1"/>
</dbReference>
<accession>A0A975D2U7</accession>
<dbReference type="GO" id="GO:0016491">
    <property type="term" value="F:oxidoreductase activity"/>
    <property type="evidence" value="ECO:0007669"/>
    <property type="project" value="UniProtKB-KW"/>
</dbReference>
<dbReference type="Pfam" id="PF00106">
    <property type="entry name" value="adh_short"/>
    <property type="match status" value="1"/>
</dbReference>
<dbReference type="InterPro" id="IPR057326">
    <property type="entry name" value="KR_dom"/>
</dbReference>
<dbReference type="InterPro" id="IPR036291">
    <property type="entry name" value="NAD(P)-bd_dom_sf"/>
</dbReference>
<dbReference type="PRINTS" id="PR00080">
    <property type="entry name" value="SDRFAMILY"/>
</dbReference>
<name>A0A975D2U7_9SPHN</name>
<reference evidence="5" key="2">
    <citation type="submission" date="2021-04" db="EMBL/GenBank/DDBJ databases">
        <title>Isolation and genomic analysis of the ibuprofen-degrading bacterium Sphingomonas strain MPO218.</title>
        <authorList>
            <person name="Aulestia M."/>
            <person name="Flores A."/>
            <person name="Mangas E.L."/>
            <person name="Perez-Pulido A.J."/>
            <person name="Santero E."/>
            <person name="Camacho E.M."/>
        </authorList>
    </citation>
    <scope>NUCLEOTIDE SEQUENCE</scope>
    <source>
        <strain evidence="5">MPO218</strain>
    </source>
</reference>
<dbReference type="InterPro" id="IPR051687">
    <property type="entry name" value="Peroxisomal_Beta-Oxidation"/>
</dbReference>
<keyword evidence="2" id="KW-0560">Oxidoreductase</keyword>
<dbReference type="PRINTS" id="PR00081">
    <property type="entry name" value="GDHRDH"/>
</dbReference>
<evidence type="ECO:0000313" key="5">
    <source>
        <dbReference type="EMBL" id="QTH21206.1"/>
    </source>
</evidence>